<feature type="transmembrane region" description="Helical" evidence="10">
    <location>
        <begin position="290"/>
        <end position="310"/>
    </location>
</feature>
<dbReference type="EMBL" id="QGMI01000168">
    <property type="protein sequence ID" value="TVY46084.1"/>
    <property type="molecule type" value="Genomic_DNA"/>
</dbReference>
<feature type="transmembrane region" description="Helical" evidence="10">
    <location>
        <begin position="448"/>
        <end position="471"/>
    </location>
</feature>
<keyword evidence="7 10" id="KW-0496">Mitochondrion</keyword>
<evidence type="ECO:0000256" key="4">
    <source>
        <dbReference type="ARBA" id="ARBA00022946"/>
    </source>
</evidence>
<dbReference type="Pfam" id="PF05546">
    <property type="entry name" value="She9_MDM33"/>
    <property type="match status" value="1"/>
</dbReference>
<evidence type="ECO:0000256" key="5">
    <source>
        <dbReference type="ARBA" id="ARBA00022989"/>
    </source>
</evidence>
<evidence type="ECO:0000256" key="9">
    <source>
        <dbReference type="ARBA" id="ARBA00024807"/>
    </source>
</evidence>
<dbReference type="GO" id="GO:0007007">
    <property type="term" value="P:inner mitochondrial membrane organization"/>
    <property type="evidence" value="ECO:0007669"/>
    <property type="project" value="TreeGrafter"/>
</dbReference>
<evidence type="ECO:0000256" key="3">
    <source>
        <dbReference type="ARBA" id="ARBA00022792"/>
    </source>
</evidence>
<feature type="region of interest" description="Disordered" evidence="12">
    <location>
        <begin position="93"/>
        <end position="131"/>
    </location>
</feature>
<dbReference type="OrthoDB" id="5595506at2759"/>
<comment type="caution">
    <text evidence="13">The sequence shown here is derived from an EMBL/GenBank/DDBJ whole genome shotgun (WGS) entry which is preliminary data.</text>
</comment>
<comment type="subunit">
    <text evidence="10">Homooligomer.</text>
</comment>
<gene>
    <name evidence="13" type="primary">she9</name>
    <name evidence="13" type="ORF">LOCC1_G001772</name>
</gene>
<evidence type="ECO:0000256" key="12">
    <source>
        <dbReference type="SAM" id="MobiDB-lite"/>
    </source>
</evidence>
<comment type="function">
    <text evidence="9">Required for the maintenance of the structure of the mitochondrial inner membrane. Involved in mitochondrial morphology. Causes growth arrest when highly overexpressed.</text>
</comment>
<evidence type="ECO:0000256" key="6">
    <source>
        <dbReference type="ARBA" id="ARBA00023054"/>
    </source>
</evidence>
<keyword evidence="5 10" id="KW-1133">Transmembrane helix</keyword>
<protein>
    <recommendedName>
        <fullName evidence="10">Sensitive to high expression protein 9, mitochondrial</fullName>
    </recommendedName>
</protein>
<name>A0A8H8S3G2_9HELO</name>
<comment type="subcellular location">
    <subcellularLocation>
        <location evidence="10">Mitochondrion inner membrane</location>
        <topology evidence="10">Multi-pass membrane protein</topology>
    </subcellularLocation>
</comment>
<evidence type="ECO:0000256" key="1">
    <source>
        <dbReference type="ARBA" id="ARBA00007472"/>
    </source>
</evidence>
<dbReference type="PANTHER" id="PTHR31961">
    <property type="entry name" value="SENSITIVE TO HIGH EXPRESSION PROTEIN 9, MITOCHONDRIAL"/>
    <property type="match status" value="1"/>
</dbReference>
<evidence type="ECO:0000256" key="2">
    <source>
        <dbReference type="ARBA" id="ARBA00022692"/>
    </source>
</evidence>
<keyword evidence="6 11" id="KW-0175">Coiled coil</keyword>
<dbReference type="AlphaFoldDB" id="A0A8H8S3G2"/>
<keyword evidence="2 10" id="KW-0812">Transmembrane</keyword>
<feature type="compositionally biased region" description="Pro residues" evidence="12">
    <location>
        <begin position="102"/>
        <end position="120"/>
    </location>
</feature>
<evidence type="ECO:0000256" key="7">
    <source>
        <dbReference type="ARBA" id="ARBA00023128"/>
    </source>
</evidence>
<keyword evidence="3 10" id="KW-0999">Mitochondrion inner membrane</keyword>
<dbReference type="InterPro" id="IPR008839">
    <property type="entry name" value="MDM33_fungi"/>
</dbReference>
<keyword evidence="4 10" id="KW-0809">Transit peptide</keyword>
<keyword evidence="8 10" id="KW-0472">Membrane</keyword>
<reference evidence="13 14" key="1">
    <citation type="submission" date="2018-05" db="EMBL/GenBank/DDBJ databases">
        <title>Genome sequencing and assembly of the regulated plant pathogen Lachnellula willkommii and related sister species for the development of diagnostic species identification markers.</title>
        <authorList>
            <person name="Giroux E."/>
            <person name="Bilodeau G."/>
        </authorList>
    </citation>
    <scope>NUCLEOTIDE SEQUENCE [LARGE SCALE GENOMIC DNA]</scope>
    <source>
        <strain evidence="13 14">CBS 160.35</strain>
    </source>
</reference>
<evidence type="ECO:0000256" key="11">
    <source>
        <dbReference type="SAM" id="Coils"/>
    </source>
</evidence>
<accession>A0A8H8S3G2</accession>
<dbReference type="GO" id="GO:0005743">
    <property type="term" value="C:mitochondrial inner membrane"/>
    <property type="evidence" value="ECO:0007669"/>
    <property type="project" value="UniProtKB-SubCell"/>
</dbReference>
<evidence type="ECO:0000313" key="14">
    <source>
        <dbReference type="Proteomes" id="UP000443090"/>
    </source>
</evidence>
<dbReference type="Proteomes" id="UP000443090">
    <property type="component" value="Unassembled WGS sequence"/>
</dbReference>
<feature type="coiled-coil region" evidence="11">
    <location>
        <begin position="171"/>
        <end position="198"/>
    </location>
</feature>
<sequence length="473" mass="53006">MVGVNPFSPLIQGGQWRSHSAEFKALNLKNGSSYNNHNSPNLRPRRTVMQPLARIVPRLFLNPFPSSSAAYAIRTSNRSSFRASTCIQCKIRTQTRQYVDSPKPPPSDPPKTEPPSPEPALPDDVSSDLPSAMEGRRNQLTKRFSHLMDHMQGNIFIASQRINDLTGYSGIEALKGRITTLENRVQEAQEAVRAARLTYKTTVADRASTQREVTTLLARKDSWTPSDLERFTALYRMDHSNEQAVQESATRLADAEREAEHAASKLSSSILSRYHEEQIWSDKIRRMSTWGTWGLMGVNVLLFLVFQFGFEPWRRRRLVHGFEEKVREALEKEKIAQFAQLKQSDAEKVDEVPLDGIVAAGVEDLEEKIEEMEEEMEGAEPVVDAVVAGIKSEPEEEAALDAAEMHFPTALIKKLRRPETWSAAAQDVQCAAQDLFSERIVQMRKQDVTIIALEGAATGAAIVAIIASLILRQ</sequence>
<dbReference type="PANTHER" id="PTHR31961:SF3">
    <property type="entry name" value="SENSITIVE TO HIGH EXPRESSION PROTEIN 9, MITOCHONDRIAL"/>
    <property type="match status" value="1"/>
</dbReference>
<evidence type="ECO:0000313" key="13">
    <source>
        <dbReference type="EMBL" id="TVY46084.1"/>
    </source>
</evidence>
<evidence type="ECO:0000256" key="10">
    <source>
        <dbReference type="RuleBase" id="RU364128"/>
    </source>
</evidence>
<keyword evidence="14" id="KW-1185">Reference proteome</keyword>
<organism evidence="13 14">
    <name type="scientific">Lachnellula occidentalis</name>
    <dbReference type="NCBI Taxonomy" id="215460"/>
    <lineage>
        <taxon>Eukaryota</taxon>
        <taxon>Fungi</taxon>
        <taxon>Dikarya</taxon>
        <taxon>Ascomycota</taxon>
        <taxon>Pezizomycotina</taxon>
        <taxon>Leotiomycetes</taxon>
        <taxon>Helotiales</taxon>
        <taxon>Lachnaceae</taxon>
        <taxon>Lachnellula</taxon>
    </lineage>
</organism>
<evidence type="ECO:0000256" key="8">
    <source>
        <dbReference type="ARBA" id="ARBA00023136"/>
    </source>
</evidence>
<comment type="similarity">
    <text evidence="1 10">Belongs to the SHE9 family.</text>
</comment>
<proteinExistence type="inferred from homology"/>